<proteinExistence type="inferred from homology"/>
<evidence type="ECO:0000256" key="4">
    <source>
        <dbReference type="ARBA" id="ARBA00035171"/>
    </source>
</evidence>
<evidence type="ECO:0000256" key="2">
    <source>
        <dbReference type="ARBA" id="ARBA00022980"/>
    </source>
</evidence>
<reference evidence="7" key="2">
    <citation type="submission" date="2024-05" db="EMBL/GenBank/DDBJ databases">
        <title>Rhodohalobacter halophilus gen. nov., sp. nov., a moderately halophilic member of the family Balneolaceae.</title>
        <authorList>
            <person name="Xia J."/>
        </authorList>
    </citation>
    <scope>NUCLEOTIDE SEQUENCE</scope>
    <source>
        <strain evidence="7">WB101</strain>
    </source>
</reference>
<dbReference type="Proteomes" id="UP001165366">
    <property type="component" value="Unassembled WGS sequence"/>
</dbReference>
<comment type="caution">
    <text evidence="7">The sequence shown here is derived from an EMBL/GenBank/DDBJ whole genome shotgun (WGS) entry which is preliminary data.</text>
</comment>
<protein>
    <recommendedName>
        <fullName evidence="4 5">Large ribosomal subunit protein bL19</fullName>
    </recommendedName>
</protein>
<accession>A0ABS9K8P8</accession>
<dbReference type="Pfam" id="PF01245">
    <property type="entry name" value="Ribosomal_L19"/>
    <property type="match status" value="1"/>
</dbReference>
<dbReference type="Gene3D" id="2.30.30.790">
    <property type="match status" value="1"/>
</dbReference>
<dbReference type="NCBIfam" id="TIGR01024">
    <property type="entry name" value="rplS_bact"/>
    <property type="match status" value="1"/>
</dbReference>
<dbReference type="EMBL" id="JAKLWS010000001">
    <property type="protein sequence ID" value="MCG2587229.1"/>
    <property type="molecule type" value="Genomic_DNA"/>
</dbReference>
<organism evidence="7 8">
    <name type="scientific">Rhodohalobacter sulfatireducens</name>
    <dbReference type="NCBI Taxonomy" id="2911366"/>
    <lineage>
        <taxon>Bacteria</taxon>
        <taxon>Pseudomonadati</taxon>
        <taxon>Balneolota</taxon>
        <taxon>Balneolia</taxon>
        <taxon>Balneolales</taxon>
        <taxon>Balneolaceae</taxon>
        <taxon>Rhodohalobacter</taxon>
    </lineage>
</organism>
<dbReference type="PRINTS" id="PR00061">
    <property type="entry name" value="RIBOSOMALL19"/>
</dbReference>
<dbReference type="InterPro" id="IPR008991">
    <property type="entry name" value="Translation_prot_SH3-like_sf"/>
</dbReference>
<evidence type="ECO:0000313" key="8">
    <source>
        <dbReference type="Proteomes" id="UP001165366"/>
    </source>
</evidence>
<dbReference type="InterPro" id="IPR018257">
    <property type="entry name" value="Ribosomal_bL19_CS"/>
</dbReference>
<dbReference type="PANTHER" id="PTHR15680">
    <property type="entry name" value="RIBOSOMAL PROTEIN L19"/>
    <property type="match status" value="1"/>
</dbReference>
<evidence type="ECO:0000256" key="3">
    <source>
        <dbReference type="ARBA" id="ARBA00023274"/>
    </source>
</evidence>
<dbReference type="PIRSF" id="PIRSF002191">
    <property type="entry name" value="Ribosomal_L19"/>
    <property type="match status" value="1"/>
</dbReference>
<sequence length="118" mass="13858">MDKMKLVEQTVMRDDLPEFTAGDTVNVHYRVREGEKERIQQYEGIVINERGEGANKTFIVRKISSNIGVERIFPLYSPFIAKIEVKKRGKVRRSKLFYLRDLKGKAARIQEKDTREKQ</sequence>
<dbReference type="GO" id="GO:0005840">
    <property type="term" value="C:ribosome"/>
    <property type="evidence" value="ECO:0007669"/>
    <property type="project" value="UniProtKB-KW"/>
</dbReference>
<evidence type="ECO:0000256" key="5">
    <source>
        <dbReference type="HAMAP-Rule" id="MF_00402"/>
    </source>
</evidence>
<keyword evidence="3 5" id="KW-0687">Ribonucleoprotein</keyword>
<dbReference type="InterPro" id="IPR001857">
    <property type="entry name" value="Ribosomal_bL19"/>
</dbReference>
<comment type="similarity">
    <text evidence="1 5 6">Belongs to the bacterial ribosomal protein bL19 family.</text>
</comment>
<keyword evidence="2 5" id="KW-0689">Ribosomal protein</keyword>
<dbReference type="PANTHER" id="PTHR15680:SF9">
    <property type="entry name" value="LARGE RIBOSOMAL SUBUNIT PROTEIN BL19M"/>
    <property type="match status" value="1"/>
</dbReference>
<dbReference type="HAMAP" id="MF_00402">
    <property type="entry name" value="Ribosomal_bL19"/>
    <property type="match status" value="1"/>
</dbReference>
<keyword evidence="8" id="KW-1185">Reference proteome</keyword>
<gene>
    <name evidence="5 7" type="primary">rplS</name>
    <name evidence="7" type="ORF">L6773_01540</name>
</gene>
<dbReference type="InterPro" id="IPR038657">
    <property type="entry name" value="Ribosomal_bL19_sf"/>
</dbReference>
<dbReference type="SUPFAM" id="SSF50104">
    <property type="entry name" value="Translation proteins SH3-like domain"/>
    <property type="match status" value="1"/>
</dbReference>
<dbReference type="PROSITE" id="PS01015">
    <property type="entry name" value="RIBOSOMAL_L19"/>
    <property type="match status" value="1"/>
</dbReference>
<comment type="function">
    <text evidence="5 6">This protein is located at the 30S-50S ribosomal subunit interface and may play a role in the structure and function of the aminoacyl-tRNA binding site.</text>
</comment>
<reference evidence="7" key="1">
    <citation type="submission" date="2022-01" db="EMBL/GenBank/DDBJ databases">
        <authorList>
            <person name="Wang Y."/>
        </authorList>
    </citation>
    <scope>NUCLEOTIDE SEQUENCE</scope>
    <source>
        <strain evidence="7">WB101</strain>
    </source>
</reference>
<evidence type="ECO:0000256" key="1">
    <source>
        <dbReference type="ARBA" id="ARBA00005781"/>
    </source>
</evidence>
<evidence type="ECO:0000256" key="6">
    <source>
        <dbReference type="RuleBase" id="RU000559"/>
    </source>
</evidence>
<evidence type="ECO:0000313" key="7">
    <source>
        <dbReference type="EMBL" id="MCG2587229.1"/>
    </source>
</evidence>
<name>A0ABS9K8P8_9BACT</name>